<name>A0ABC8TNN4_9AQUA</name>
<dbReference type="Proteomes" id="UP001642360">
    <property type="component" value="Unassembled WGS sequence"/>
</dbReference>
<feature type="transmembrane region" description="Helical" evidence="1">
    <location>
        <begin position="85"/>
        <end position="118"/>
    </location>
</feature>
<keyword evidence="1" id="KW-1133">Transmembrane helix</keyword>
<gene>
    <name evidence="2" type="ORF">ILEXP_LOCUS40609</name>
</gene>
<feature type="transmembrane region" description="Helical" evidence="1">
    <location>
        <begin position="170"/>
        <end position="188"/>
    </location>
</feature>
<comment type="caution">
    <text evidence="2">The sequence shown here is derived from an EMBL/GenBank/DDBJ whole genome shotgun (WGS) entry which is preliminary data.</text>
</comment>
<proteinExistence type="predicted"/>
<keyword evidence="1" id="KW-0812">Transmembrane</keyword>
<dbReference type="PANTHER" id="PTHR34656">
    <property type="entry name" value="PYRROLINE-5-CARBOXYLATE REDUCTASE"/>
    <property type="match status" value="1"/>
</dbReference>
<feature type="transmembrane region" description="Helical" evidence="1">
    <location>
        <begin position="36"/>
        <end position="55"/>
    </location>
</feature>
<evidence type="ECO:0000313" key="3">
    <source>
        <dbReference type="Proteomes" id="UP001642360"/>
    </source>
</evidence>
<keyword evidence="1" id="KW-0472">Membrane</keyword>
<reference evidence="2 3" key="1">
    <citation type="submission" date="2024-02" db="EMBL/GenBank/DDBJ databases">
        <authorList>
            <person name="Vignale AGUSTIN F."/>
            <person name="Sosa J E."/>
            <person name="Modenutti C."/>
        </authorList>
    </citation>
    <scope>NUCLEOTIDE SEQUENCE [LARGE SCALE GENOMIC DNA]</scope>
</reference>
<feature type="transmembrane region" description="Helical" evidence="1">
    <location>
        <begin position="139"/>
        <end position="164"/>
    </location>
</feature>
<evidence type="ECO:0000313" key="2">
    <source>
        <dbReference type="EMBL" id="CAK9171079.1"/>
    </source>
</evidence>
<dbReference type="AlphaFoldDB" id="A0ABC8TNN4"/>
<protein>
    <submittedName>
        <fullName evidence="2">Uncharacterized protein</fullName>
    </submittedName>
</protein>
<accession>A0ABC8TNN4</accession>
<organism evidence="2 3">
    <name type="scientific">Ilex paraguariensis</name>
    <name type="common">yerba mate</name>
    <dbReference type="NCBI Taxonomy" id="185542"/>
    <lineage>
        <taxon>Eukaryota</taxon>
        <taxon>Viridiplantae</taxon>
        <taxon>Streptophyta</taxon>
        <taxon>Embryophyta</taxon>
        <taxon>Tracheophyta</taxon>
        <taxon>Spermatophyta</taxon>
        <taxon>Magnoliopsida</taxon>
        <taxon>eudicotyledons</taxon>
        <taxon>Gunneridae</taxon>
        <taxon>Pentapetalae</taxon>
        <taxon>asterids</taxon>
        <taxon>campanulids</taxon>
        <taxon>Aquifoliales</taxon>
        <taxon>Aquifoliaceae</taxon>
        <taxon>Ilex</taxon>
    </lineage>
</organism>
<dbReference type="EMBL" id="CAUOFW020005647">
    <property type="protein sequence ID" value="CAK9171079.1"/>
    <property type="molecule type" value="Genomic_DNA"/>
</dbReference>
<evidence type="ECO:0000256" key="1">
    <source>
        <dbReference type="SAM" id="Phobius"/>
    </source>
</evidence>
<sequence length="198" mass="21304">MADSIKEEPSTTSSPMSQPSPYPMLLIRIMSKRRTWVCLFIAVYTILLSFSWNFLKSVLSWYESTISTSNSPSGWPALYAAVLLGAVFGLLSMAAALAVAVPATMVTWISVLVLLTFCGKPRRTVVVEGKKLTAEISGFVVRILIKEGNIVAALCAVLGYFALVRKNKDGGGNIVAALCAVLGYFALVRKNKDGGGDF</sequence>
<keyword evidence="3" id="KW-1185">Reference proteome</keyword>
<dbReference type="PANTHER" id="PTHR34656:SF1">
    <property type="entry name" value="PYRROLINE-5-CARBOXYLATE REDUCTASE"/>
    <property type="match status" value="1"/>
</dbReference>